<dbReference type="SUPFAM" id="SSF48695">
    <property type="entry name" value="Multiheme cytochromes"/>
    <property type="match status" value="1"/>
</dbReference>
<dbReference type="EMBL" id="LVXG01000067">
    <property type="protein sequence ID" value="OQP40839.1"/>
    <property type="molecule type" value="Genomic_DNA"/>
</dbReference>
<dbReference type="OrthoDB" id="656942at2"/>
<protein>
    <recommendedName>
        <fullName evidence="4">Cytochrome c domain-containing protein</fullName>
    </recommendedName>
</protein>
<evidence type="ECO:0000313" key="2">
    <source>
        <dbReference type="EMBL" id="OQP40839.1"/>
    </source>
</evidence>
<organism evidence="2 3">
    <name type="scientific">Niastella yeongjuensis</name>
    <dbReference type="NCBI Taxonomy" id="354355"/>
    <lineage>
        <taxon>Bacteria</taxon>
        <taxon>Pseudomonadati</taxon>
        <taxon>Bacteroidota</taxon>
        <taxon>Chitinophagia</taxon>
        <taxon>Chitinophagales</taxon>
        <taxon>Chitinophagaceae</taxon>
        <taxon>Niastella</taxon>
    </lineage>
</organism>
<evidence type="ECO:0000256" key="1">
    <source>
        <dbReference type="SAM" id="SignalP"/>
    </source>
</evidence>
<dbReference type="AlphaFoldDB" id="A0A1V9E420"/>
<dbReference type="Proteomes" id="UP000192610">
    <property type="component" value="Unassembled WGS sequence"/>
</dbReference>
<name>A0A1V9E420_9BACT</name>
<reference evidence="3" key="1">
    <citation type="submission" date="2016-04" db="EMBL/GenBank/DDBJ databases">
        <authorList>
            <person name="Chen L."/>
            <person name="Zhuang W."/>
            <person name="Wang G."/>
        </authorList>
    </citation>
    <scope>NUCLEOTIDE SEQUENCE [LARGE SCALE GENOMIC DNA]</scope>
    <source>
        <strain evidence="3">17621</strain>
    </source>
</reference>
<comment type="caution">
    <text evidence="2">The sequence shown here is derived from an EMBL/GenBank/DDBJ whole genome shotgun (WGS) entry which is preliminary data.</text>
</comment>
<dbReference type="STRING" id="354355.SAMN05660816_04127"/>
<keyword evidence="3" id="KW-1185">Reference proteome</keyword>
<dbReference type="RefSeq" id="WP_081203821.1">
    <property type="nucleotide sequence ID" value="NZ_FOCZ01000007.1"/>
</dbReference>
<dbReference type="InterPro" id="IPR036280">
    <property type="entry name" value="Multihaem_cyt_sf"/>
</dbReference>
<evidence type="ECO:0000313" key="3">
    <source>
        <dbReference type="Proteomes" id="UP000192610"/>
    </source>
</evidence>
<evidence type="ECO:0008006" key="4">
    <source>
        <dbReference type="Google" id="ProtNLM"/>
    </source>
</evidence>
<proteinExistence type="predicted"/>
<gene>
    <name evidence="2" type="ORF">A4H97_14620</name>
</gene>
<keyword evidence="1" id="KW-0732">Signal</keyword>
<feature type="signal peptide" evidence="1">
    <location>
        <begin position="1"/>
        <end position="23"/>
    </location>
</feature>
<accession>A0A1V9E420</accession>
<feature type="chain" id="PRO_5010724313" description="Cytochrome c domain-containing protein" evidence="1">
    <location>
        <begin position="24"/>
        <end position="190"/>
    </location>
</feature>
<sequence>MKKCNLITFCMAGVIAVCNLAMMNNKIVKQREAESKAAFAEAYKVFMHPRCMNCHPAGDVPLQGDDSHLHTQGVKRGVDGKGLYAMKCSSCHQAANLDGDHLPPGHPNWHLPTAARPMVFEGKSPRELAMSFKDAKFTGFKSMDQIIEHVEHDKLVQHSFTYGTRPPLSHDEFVAKVKEWIGKGAAIPDK</sequence>